<gene>
    <name evidence="1" type="ORF">L227DRAFT_648488</name>
</gene>
<protein>
    <submittedName>
        <fullName evidence="1">Uncharacterized protein</fullName>
    </submittedName>
</protein>
<reference evidence="1" key="1">
    <citation type="journal article" date="2018" name="Genome Biol. Evol.">
        <title>Genomics and development of Lentinus tigrinus, a white-rot wood-decaying mushroom with dimorphic fruiting bodies.</title>
        <authorList>
            <person name="Wu B."/>
            <person name="Xu Z."/>
            <person name="Knudson A."/>
            <person name="Carlson A."/>
            <person name="Chen N."/>
            <person name="Kovaka S."/>
            <person name="LaButti K."/>
            <person name="Lipzen A."/>
            <person name="Pennachio C."/>
            <person name="Riley R."/>
            <person name="Schakwitz W."/>
            <person name="Umezawa K."/>
            <person name="Ohm R.A."/>
            <person name="Grigoriev I.V."/>
            <person name="Nagy L.G."/>
            <person name="Gibbons J."/>
            <person name="Hibbett D."/>
        </authorList>
    </citation>
    <scope>NUCLEOTIDE SEQUENCE [LARGE SCALE GENOMIC DNA]</scope>
    <source>
        <strain evidence="1">ALCF2SS1-6</strain>
    </source>
</reference>
<evidence type="ECO:0000313" key="2">
    <source>
        <dbReference type="Proteomes" id="UP000313359"/>
    </source>
</evidence>
<proteinExistence type="predicted"/>
<dbReference type="OrthoDB" id="2753223at2759"/>
<dbReference type="Proteomes" id="UP000313359">
    <property type="component" value="Unassembled WGS sequence"/>
</dbReference>
<sequence length="393" mass="44867">MGGWEESWALINMDRWEYSNLFNALHLHFFNLKPSLEEWLTLPAMTSKMDKWLASRTPVAQTGPFGKLSVELIDLVWSHLVAALSASSPRETPKLSYMLAFAVTCTHILAVGERHILRALRAHHAPWAACRLICVNRATAWADLPAGLFTGVETHELGLDRNTSEYVRLYRSVYQNYVDGHGPDGSQWHENKTVHALRKVLFAAEYPFCNPFGPHWDPWDVENWDTRPKVQVQGAGWDDARRLIALHEGGWPTEAEGAVRVLCNLSKGEYVRSDRIPRENERRPFRLDSALLSRICCTSSDADFYMQAEGEHRAALVHGPWAGDRFCIVPLDMLSEVFGGEEDLRDVSEETRVLLQHLWTLNRPEEWLDSPAVLRKSSRVKPLCRQMFEIIGK</sequence>
<dbReference type="EMBL" id="ML122250">
    <property type="protein sequence ID" value="RPD67422.1"/>
    <property type="molecule type" value="Genomic_DNA"/>
</dbReference>
<name>A0A5C2SU76_9APHY</name>
<organism evidence="1 2">
    <name type="scientific">Lentinus tigrinus ALCF2SS1-6</name>
    <dbReference type="NCBI Taxonomy" id="1328759"/>
    <lineage>
        <taxon>Eukaryota</taxon>
        <taxon>Fungi</taxon>
        <taxon>Dikarya</taxon>
        <taxon>Basidiomycota</taxon>
        <taxon>Agaricomycotina</taxon>
        <taxon>Agaricomycetes</taxon>
        <taxon>Polyporales</taxon>
        <taxon>Polyporaceae</taxon>
        <taxon>Lentinus</taxon>
    </lineage>
</organism>
<accession>A0A5C2SU76</accession>
<keyword evidence="2" id="KW-1185">Reference proteome</keyword>
<dbReference type="AlphaFoldDB" id="A0A5C2SU76"/>
<evidence type="ECO:0000313" key="1">
    <source>
        <dbReference type="EMBL" id="RPD67422.1"/>
    </source>
</evidence>